<dbReference type="PANTHER" id="PTHR43434">
    <property type="entry name" value="PHOSPHOGLYCOLATE PHOSPHATASE"/>
    <property type="match status" value="1"/>
</dbReference>
<keyword evidence="2" id="KW-1185">Reference proteome</keyword>
<dbReference type="Gene3D" id="1.10.150.240">
    <property type="entry name" value="Putative phosphatase, domain 2"/>
    <property type="match status" value="1"/>
</dbReference>
<dbReference type="NCBIfam" id="TIGR01509">
    <property type="entry name" value="HAD-SF-IA-v3"/>
    <property type="match status" value="1"/>
</dbReference>
<accession>A0ABR5A7E4</accession>
<evidence type="ECO:0000313" key="1">
    <source>
        <dbReference type="EMBL" id="KIL36475.1"/>
    </source>
</evidence>
<dbReference type="InterPro" id="IPR023198">
    <property type="entry name" value="PGP-like_dom2"/>
</dbReference>
<dbReference type="InterPro" id="IPR036412">
    <property type="entry name" value="HAD-like_sf"/>
</dbReference>
<reference evidence="1 2" key="1">
    <citation type="submission" date="2014-12" db="EMBL/GenBank/DDBJ databases">
        <title>Draft genome sequence of Cohnella kolymensis strain B-2846.</title>
        <authorList>
            <person name="Karlyshev A.V."/>
            <person name="Kudryashova E.B."/>
        </authorList>
    </citation>
    <scope>NUCLEOTIDE SEQUENCE [LARGE SCALE GENOMIC DNA]</scope>
    <source>
        <strain evidence="1 2">VKM B-2846</strain>
    </source>
</reference>
<dbReference type="InterPro" id="IPR023214">
    <property type="entry name" value="HAD_sf"/>
</dbReference>
<gene>
    <name evidence="1" type="ORF">SD71_07680</name>
</gene>
<dbReference type="SUPFAM" id="SSF56784">
    <property type="entry name" value="HAD-like"/>
    <property type="match status" value="1"/>
</dbReference>
<dbReference type="Proteomes" id="UP000054526">
    <property type="component" value="Unassembled WGS sequence"/>
</dbReference>
<dbReference type="InterPro" id="IPR050155">
    <property type="entry name" value="HAD-like_hydrolase_sf"/>
</dbReference>
<dbReference type="CDD" id="cd16423">
    <property type="entry name" value="HAD_BPGM-like"/>
    <property type="match status" value="1"/>
</dbReference>
<proteinExistence type="predicted"/>
<comment type="caution">
    <text evidence="1">The sequence shown here is derived from an EMBL/GenBank/DDBJ whole genome shotgun (WGS) entry which is preliminary data.</text>
</comment>
<dbReference type="Pfam" id="PF13419">
    <property type="entry name" value="HAD_2"/>
    <property type="match status" value="1"/>
</dbReference>
<evidence type="ECO:0008006" key="3">
    <source>
        <dbReference type="Google" id="ProtNLM"/>
    </source>
</evidence>
<dbReference type="PANTHER" id="PTHR43434:SF1">
    <property type="entry name" value="PHOSPHOGLYCOLATE PHOSPHATASE"/>
    <property type="match status" value="1"/>
</dbReference>
<dbReference type="InterPro" id="IPR006439">
    <property type="entry name" value="HAD-SF_hydro_IA"/>
</dbReference>
<sequence length="222" mass="24631">MAIKAVVFDFDGTLMDTESCAYDAFCGVYEEYGQQLLLEQWAVGIGTVGGQYDPYAELEKLVGEKLDLAAVKARFEEAHHEHLTNVTLRPGVKERLEEARCLGLSIGLASSSEREWVERHLRQQGIRDYFEAVHTSDDVERVKPDPALYRLALKSLDARGSETVAVEDSVNGLRAAKAAGLYGLVVPNRVTAHMNFSEAELVVASLADQPFEQLFARLKQDN</sequence>
<dbReference type="PRINTS" id="PR00413">
    <property type="entry name" value="HADHALOGNASE"/>
</dbReference>
<dbReference type="RefSeq" id="WP_041061782.1">
    <property type="nucleotide sequence ID" value="NZ_JXAL01000008.1"/>
</dbReference>
<dbReference type="SFLD" id="SFLDS00003">
    <property type="entry name" value="Haloacid_Dehalogenase"/>
    <property type="match status" value="1"/>
</dbReference>
<dbReference type="Gene3D" id="3.40.50.1000">
    <property type="entry name" value="HAD superfamily/HAD-like"/>
    <property type="match status" value="1"/>
</dbReference>
<evidence type="ECO:0000313" key="2">
    <source>
        <dbReference type="Proteomes" id="UP000054526"/>
    </source>
</evidence>
<name>A0ABR5A7E4_9BACL</name>
<dbReference type="SFLD" id="SFLDG01135">
    <property type="entry name" value="C1.5.6:_HAD__Beta-PGM__Phospha"/>
    <property type="match status" value="1"/>
</dbReference>
<dbReference type="InterPro" id="IPR041492">
    <property type="entry name" value="HAD_2"/>
</dbReference>
<dbReference type="EMBL" id="JXAL01000008">
    <property type="protein sequence ID" value="KIL36475.1"/>
    <property type="molecule type" value="Genomic_DNA"/>
</dbReference>
<dbReference type="SFLD" id="SFLDG01129">
    <property type="entry name" value="C1.5:_HAD__Beta-PGM__Phosphata"/>
    <property type="match status" value="1"/>
</dbReference>
<organism evidence="1 2">
    <name type="scientific">Cohnella kolymensis</name>
    <dbReference type="NCBI Taxonomy" id="1590652"/>
    <lineage>
        <taxon>Bacteria</taxon>
        <taxon>Bacillati</taxon>
        <taxon>Bacillota</taxon>
        <taxon>Bacilli</taxon>
        <taxon>Bacillales</taxon>
        <taxon>Paenibacillaceae</taxon>
        <taxon>Cohnella</taxon>
    </lineage>
</organism>
<protein>
    <recommendedName>
        <fullName evidence="3">HAD family hydrolase</fullName>
    </recommendedName>
</protein>